<dbReference type="Proteomes" id="UP000280346">
    <property type="component" value="Unassembled WGS sequence"/>
</dbReference>
<evidence type="ECO:0000259" key="3">
    <source>
        <dbReference type="Pfam" id="PF09718"/>
    </source>
</evidence>
<proteinExistence type="predicted"/>
<sequence length="1037" mass="108686">MASAATISVELNLDTKNFSTRITAAASAMTQLGNAARAAEPRVSGLGQSMHQWVQTLGSLQDALGVVGVATVGWVGGIVKANADLERTNSLLVAMATASTQLGREQDALGKINALGQMAKTVPFDAKTLTDAMVSLSGAGLDPMSGSLRTLADAVAAFGGTSGQLGGAATAIGAMADKGVVSMDLLRGRLSDGVPNAADLMARGMGLSMAEFTRAVSSGSVEASVALEKMFNEMRRSYGGSAAEAMGNFSGQMSLLKTNLNDLMTQNTGMSGFFDQVILSLGDVNALLASPTGKAWATDLGDGLRDILRGGSDTLLWVVDFRHELAELATIMASVFVGRTVLVGLFDMIAAMRTATLTARGLGVAVGGMLGPISLVVSVLYELANATGVFSGSTENAIKDIENGIITDRAVKLVSERRAQISDEVARLTAEIEPFQKRLDQANAVDPTSGPAQAFQRQFDIRMGVLNERKKELEKYDGLLKKGNDELTERNATTASTGALRVTANLYDDQRAQLEVKQLDFAKRREGLTAGSDAMKKLDAEVLSEIKKFYADYLGELDKRIQVAREQADSEDAGKMAAGKKTLLALTQQRKQTVMTMEADLRTVGKPVDTSKPIDTGKPGNGGNTPRLAPRITAAIPTAENPEAKKAADAAQALKQIEDKKNEFAAQAEEVRLALVSGMAAVDPKGFKAKIAEIDAPLSKLAKGTPEYDRAEADTKRTRADAASVQSGQLGLDLRSKTKGIDLGLMEDQRAAREATLQNDIDVLDRELALYAEHGGNVKAIEADVQDYKRALQDKAARDNEFAFQKTLRDWRDVTTQLGNAASGWLTSASDELTTFVMTGKANFTNLAQSIIKDLIRISIQTAIGNAAGGSGIFGFLSKGVSLLGGALGFGGGTAPINDASIGTLPNVDVAHTGGIIGRDGLEMRSVLSSVFVGAKRFHTGGMPGLSSGEVPAILRRGEGVFTEGQMAALGAGLGGGAPGVTVANTFNIQAGAGSGDTAKDQALAQQIGAQVTNQVRGLVVDELYRQGQPGGLLYGR</sequence>
<evidence type="ECO:0000313" key="5">
    <source>
        <dbReference type="EMBL" id="RUQ65107.1"/>
    </source>
</evidence>
<dbReference type="RefSeq" id="WP_127003241.1">
    <property type="nucleotide sequence ID" value="NZ_JBNPXW010000005.1"/>
</dbReference>
<accession>A0A433J1Y1</accession>
<dbReference type="OrthoDB" id="7311517at2"/>
<dbReference type="InterPro" id="IPR006431">
    <property type="entry name" value="Phage_tape_meas_C"/>
</dbReference>
<evidence type="ECO:0000256" key="2">
    <source>
        <dbReference type="SAM" id="MobiDB-lite"/>
    </source>
</evidence>
<dbReference type="Pfam" id="PF20155">
    <property type="entry name" value="TMP_3"/>
    <property type="match status" value="1"/>
</dbReference>
<evidence type="ECO:0000313" key="6">
    <source>
        <dbReference type="Proteomes" id="UP000280346"/>
    </source>
</evidence>
<protein>
    <submittedName>
        <fullName evidence="5">Uncharacterized protein</fullName>
    </submittedName>
</protein>
<comment type="caution">
    <text evidence="5">The sequence shown here is derived from an EMBL/GenBank/DDBJ whole genome shotgun (WGS) entry which is preliminary data.</text>
</comment>
<dbReference type="NCBIfam" id="TIGR02675">
    <property type="entry name" value="tape_meas_nterm"/>
    <property type="match status" value="1"/>
</dbReference>
<feature type="region of interest" description="Disordered" evidence="2">
    <location>
        <begin position="606"/>
        <end position="628"/>
    </location>
</feature>
<dbReference type="InterPro" id="IPR013491">
    <property type="entry name" value="Tape_meas_N"/>
</dbReference>
<feature type="domain" description="Bacteriophage tail tape measure C-terminal" evidence="3">
    <location>
        <begin position="808"/>
        <end position="866"/>
    </location>
</feature>
<feature type="coiled-coil region" evidence="1">
    <location>
        <begin position="647"/>
        <end position="674"/>
    </location>
</feature>
<dbReference type="PANTHER" id="PTHR38812:SF2">
    <property type="entry name" value="MU-LIKE PROPHAGE FLUMU PROTEIN GP42"/>
    <property type="match status" value="1"/>
</dbReference>
<organism evidence="5 6">
    <name type="scientific">Azospirillum doebereinerae</name>
    <dbReference type="NCBI Taxonomy" id="92933"/>
    <lineage>
        <taxon>Bacteria</taxon>
        <taxon>Pseudomonadati</taxon>
        <taxon>Pseudomonadota</taxon>
        <taxon>Alphaproteobacteria</taxon>
        <taxon>Rhodospirillales</taxon>
        <taxon>Azospirillaceae</taxon>
        <taxon>Azospirillum</taxon>
    </lineage>
</organism>
<dbReference type="EMBL" id="RZIJ01000027">
    <property type="protein sequence ID" value="RUQ65107.1"/>
    <property type="molecule type" value="Genomic_DNA"/>
</dbReference>
<dbReference type="PANTHER" id="PTHR38812">
    <property type="entry name" value="MU-LIKE PROPHAGE FLUMU PROTEIN GP42"/>
    <property type="match status" value="1"/>
</dbReference>
<keyword evidence="6" id="KW-1185">Reference proteome</keyword>
<dbReference type="Pfam" id="PF09718">
    <property type="entry name" value="Tape_meas_lam_C"/>
    <property type="match status" value="1"/>
</dbReference>
<keyword evidence="1" id="KW-0175">Coiled coil</keyword>
<feature type="domain" description="Tape measure protein N-terminal" evidence="4">
    <location>
        <begin position="106"/>
        <end position="264"/>
    </location>
</feature>
<evidence type="ECO:0000259" key="4">
    <source>
        <dbReference type="Pfam" id="PF20155"/>
    </source>
</evidence>
<dbReference type="InterPro" id="IPR053058">
    <property type="entry name" value="Mulikevirus_tape_measure"/>
</dbReference>
<reference evidence="5 6" key="1">
    <citation type="submission" date="2018-12" db="EMBL/GenBank/DDBJ databases">
        <authorList>
            <person name="Yang Y."/>
        </authorList>
    </citation>
    <scope>NUCLEOTIDE SEQUENCE [LARGE SCALE GENOMIC DNA]</scope>
    <source>
        <strain evidence="5 6">GSF71</strain>
    </source>
</reference>
<name>A0A433J1Y1_9PROT</name>
<evidence type="ECO:0000256" key="1">
    <source>
        <dbReference type="SAM" id="Coils"/>
    </source>
</evidence>
<gene>
    <name evidence="5" type="ORF">EJ913_25510</name>
</gene>
<dbReference type="AlphaFoldDB" id="A0A433J1Y1"/>